<dbReference type="GO" id="GO:0006897">
    <property type="term" value="P:endocytosis"/>
    <property type="evidence" value="ECO:0007669"/>
    <property type="project" value="TreeGrafter"/>
</dbReference>
<dbReference type="GO" id="GO:0006895">
    <property type="term" value="P:Golgi to endosome transport"/>
    <property type="evidence" value="ECO:0007669"/>
    <property type="project" value="EnsemblFungi"/>
</dbReference>
<dbReference type="PANTHER" id="PTHR12276">
    <property type="entry name" value="EPSIN/ENT-RELATED"/>
    <property type="match status" value="1"/>
</dbReference>
<accession>A0A1L0B767</accession>
<reference evidence="4" key="1">
    <citation type="submission" date="2016-11" db="EMBL/GenBank/DDBJ databases">
        <authorList>
            <person name="Guldener U."/>
        </authorList>
    </citation>
    <scope>NUCLEOTIDE SEQUENCE [LARGE SCALE GENOMIC DNA]</scope>
</reference>
<dbReference type="VEuPathDB" id="FungiDB:HGUI_03123"/>
<dbReference type="GO" id="GO:0030276">
    <property type="term" value="F:clathrin binding"/>
    <property type="evidence" value="ECO:0007669"/>
    <property type="project" value="EnsemblFungi"/>
</dbReference>
<keyword evidence="4" id="KW-1185">Reference proteome</keyword>
<feature type="compositionally biased region" description="Acidic residues" evidence="1">
    <location>
        <begin position="214"/>
        <end position="223"/>
    </location>
</feature>
<proteinExistence type="predicted"/>
<dbReference type="GO" id="GO:0007015">
    <property type="term" value="P:actin filament organization"/>
    <property type="evidence" value="ECO:0007669"/>
    <property type="project" value="TreeGrafter"/>
</dbReference>
<dbReference type="InterPro" id="IPR008942">
    <property type="entry name" value="ENTH_VHS"/>
</dbReference>
<evidence type="ECO:0000313" key="4">
    <source>
        <dbReference type="Proteomes" id="UP000183365"/>
    </source>
</evidence>
<feature type="compositionally biased region" description="Polar residues" evidence="1">
    <location>
        <begin position="333"/>
        <end position="343"/>
    </location>
</feature>
<dbReference type="EMBL" id="FQNF01000070">
    <property type="protein sequence ID" value="SGZ40923.1"/>
    <property type="molecule type" value="Genomic_DNA"/>
</dbReference>
<dbReference type="OrthoDB" id="3972153at2759"/>
<feature type="region of interest" description="Disordered" evidence="1">
    <location>
        <begin position="186"/>
        <end position="245"/>
    </location>
</feature>
<dbReference type="Proteomes" id="UP000183365">
    <property type="component" value="Unassembled WGS sequence"/>
</dbReference>
<dbReference type="SMART" id="SM00273">
    <property type="entry name" value="ENTH"/>
    <property type="match status" value="1"/>
</dbReference>
<name>A0A1L0B767_9ASCO</name>
<feature type="compositionally biased region" description="Polar residues" evidence="1">
    <location>
        <begin position="224"/>
        <end position="235"/>
    </location>
</feature>
<sequence>MNIDKITKKISNLGLHDIKNAARFTQNLLVQYEPYQVDIRRATNTDEWGPLQKHLMKIIRHRYQVPMYLLTEYTLKRLVDHMANDSKNLYEKARKDYINYGLEYRVVLKCLIVIEWLILNSPTTKDLQEIMKCLKKHNSIFQQKLPEYKVLVAGDGKMEVHTRVIHNKNDNILMLMTDKDFLRQERQKYKRQQEQINRSGNMGSNGGESYAQSFDDEDEDEEYYTTTNNKPTRSGSIVDRQRSQRRQILREQIKLQEEKRKQKEEQEKQNDLIDLLSFDPAPKTTTQPKVVNNFEADANPSKESLDTLEENYENVWNTNSTQQDDEFGDFQTERSSTQNTNIFDKSKKSDDPFGDLLNMI</sequence>
<dbReference type="GO" id="GO:0005886">
    <property type="term" value="C:plasma membrane"/>
    <property type="evidence" value="ECO:0007669"/>
    <property type="project" value="TreeGrafter"/>
</dbReference>
<dbReference type="Gene3D" id="1.25.40.90">
    <property type="match status" value="1"/>
</dbReference>
<feature type="region of interest" description="Disordered" evidence="1">
    <location>
        <begin position="319"/>
        <end position="360"/>
    </location>
</feature>
<protein>
    <submittedName>
        <fullName evidence="3">Related to Epsin-5</fullName>
    </submittedName>
</protein>
<dbReference type="GO" id="GO:0005768">
    <property type="term" value="C:endosome"/>
    <property type="evidence" value="ECO:0007669"/>
    <property type="project" value="EnsemblFungi"/>
</dbReference>
<dbReference type="GO" id="GO:0032511">
    <property type="term" value="P:late endosome to vacuole transport via multivesicular body sorting pathway"/>
    <property type="evidence" value="ECO:0007669"/>
    <property type="project" value="EnsemblFungi"/>
</dbReference>
<evidence type="ECO:0000256" key="1">
    <source>
        <dbReference type="SAM" id="MobiDB-lite"/>
    </source>
</evidence>
<feature type="domain" description="ENTH" evidence="2">
    <location>
        <begin position="27"/>
        <end position="186"/>
    </location>
</feature>
<dbReference type="Pfam" id="PF01417">
    <property type="entry name" value="ENTH"/>
    <property type="match status" value="1"/>
</dbReference>
<evidence type="ECO:0000313" key="3">
    <source>
        <dbReference type="EMBL" id="SGZ40923.1"/>
    </source>
</evidence>
<dbReference type="GO" id="GO:0034498">
    <property type="term" value="P:early endosome to Golgi transport"/>
    <property type="evidence" value="ECO:0007669"/>
    <property type="project" value="EnsemblFungi"/>
</dbReference>
<dbReference type="PANTHER" id="PTHR12276:SF5">
    <property type="entry name" value="EPSIN-5"/>
    <property type="match status" value="1"/>
</dbReference>
<dbReference type="InterPro" id="IPR013809">
    <property type="entry name" value="ENTH"/>
</dbReference>
<dbReference type="GO" id="GO:0030125">
    <property type="term" value="C:clathrin vesicle coat"/>
    <property type="evidence" value="ECO:0007669"/>
    <property type="project" value="EnsemblFungi"/>
</dbReference>
<gene>
    <name evidence="3" type="ORF">HGUI_03123</name>
</gene>
<dbReference type="SUPFAM" id="SSF48464">
    <property type="entry name" value="ENTH/VHS domain"/>
    <property type="match status" value="1"/>
</dbReference>
<dbReference type="AlphaFoldDB" id="A0A1L0B767"/>
<organism evidence="3 4">
    <name type="scientific">Hanseniaspora guilliermondii</name>
    <dbReference type="NCBI Taxonomy" id="56406"/>
    <lineage>
        <taxon>Eukaryota</taxon>
        <taxon>Fungi</taxon>
        <taxon>Dikarya</taxon>
        <taxon>Ascomycota</taxon>
        <taxon>Saccharomycotina</taxon>
        <taxon>Saccharomycetes</taxon>
        <taxon>Saccharomycodales</taxon>
        <taxon>Saccharomycodaceae</taxon>
        <taxon>Hanseniaspora</taxon>
    </lineage>
</organism>
<dbReference type="GO" id="GO:0080025">
    <property type="term" value="F:phosphatidylinositol-3,5-bisphosphate binding"/>
    <property type="evidence" value="ECO:0007669"/>
    <property type="project" value="EnsemblFungi"/>
</dbReference>
<dbReference type="PROSITE" id="PS50942">
    <property type="entry name" value="ENTH"/>
    <property type="match status" value="1"/>
</dbReference>
<evidence type="ECO:0000259" key="2">
    <source>
        <dbReference type="PROSITE" id="PS50942"/>
    </source>
</evidence>
<feature type="region of interest" description="Disordered" evidence="1">
    <location>
        <begin position="257"/>
        <end position="287"/>
    </location>
</feature>
<feature type="compositionally biased region" description="Basic and acidic residues" evidence="1">
    <location>
        <begin position="257"/>
        <end position="271"/>
    </location>
</feature>
<dbReference type="GO" id="GO:0005829">
    <property type="term" value="C:cytosol"/>
    <property type="evidence" value="ECO:0007669"/>
    <property type="project" value="GOC"/>
</dbReference>